<proteinExistence type="predicted"/>
<evidence type="ECO:0000313" key="3">
    <source>
        <dbReference type="Proteomes" id="UP000548978"/>
    </source>
</evidence>
<evidence type="ECO:0000313" key="2">
    <source>
        <dbReference type="EMBL" id="MBB5659907.1"/>
    </source>
</evidence>
<sequence length="139" mass="15341">MPFLIALIALGLAAAFAGEARAQDSKAVMHPPGVVGELGQTDPDALIASQLWLAEVYEREGLIDEAIQTYEAALLSILQFRGQGHVSMADPMVRVARLTEDPETRVRWLEAALRIREVGWDTGDARRMVLRMELKRASD</sequence>
<evidence type="ECO:0000256" key="1">
    <source>
        <dbReference type="SAM" id="SignalP"/>
    </source>
</evidence>
<gene>
    <name evidence="2" type="ORF">FHS65_000625</name>
</gene>
<feature type="signal peptide" evidence="1">
    <location>
        <begin position="1"/>
        <end position="22"/>
    </location>
</feature>
<comment type="caution">
    <text evidence="2">The sequence shown here is derived from an EMBL/GenBank/DDBJ whole genome shotgun (WGS) entry which is preliminary data.</text>
</comment>
<evidence type="ECO:0008006" key="4">
    <source>
        <dbReference type="Google" id="ProtNLM"/>
    </source>
</evidence>
<keyword evidence="3" id="KW-1185">Reference proteome</keyword>
<keyword evidence="1" id="KW-0732">Signal</keyword>
<dbReference type="OrthoDB" id="10004461at2"/>
<dbReference type="EMBL" id="JACIJB010000001">
    <property type="protein sequence ID" value="MBB5659907.1"/>
    <property type="molecule type" value="Genomic_DNA"/>
</dbReference>
<protein>
    <recommendedName>
        <fullName evidence="4">Tetratricopeptide repeat protein</fullName>
    </recommendedName>
</protein>
<organism evidence="2 3">
    <name type="scientific">Brevundimonas halotolerans</name>
    <dbReference type="NCBI Taxonomy" id="69670"/>
    <lineage>
        <taxon>Bacteria</taxon>
        <taxon>Pseudomonadati</taxon>
        <taxon>Pseudomonadota</taxon>
        <taxon>Alphaproteobacteria</taxon>
        <taxon>Caulobacterales</taxon>
        <taxon>Caulobacteraceae</taxon>
        <taxon>Brevundimonas</taxon>
    </lineage>
</organism>
<feature type="chain" id="PRO_5030678560" description="Tetratricopeptide repeat protein" evidence="1">
    <location>
        <begin position="23"/>
        <end position="139"/>
    </location>
</feature>
<dbReference type="Proteomes" id="UP000548978">
    <property type="component" value="Unassembled WGS sequence"/>
</dbReference>
<reference evidence="2 3" key="1">
    <citation type="submission" date="2020-08" db="EMBL/GenBank/DDBJ databases">
        <title>Genomic Encyclopedia of Type Strains, Phase IV (KMG-IV): sequencing the most valuable type-strain genomes for metagenomic binning, comparative biology and taxonomic classification.</title>
        <authorList>
            <person name="Goeker M."/>
        </authorList>
    </citation>
    <scope>NUCLEOTIDE SEQUENCE [LARGE SCALE GENOMIC DNA]</scope>
    <source>
        <strain evidence="2 3">DSM 24448</strain>
    </source>
</reference>
<dbReference type="AlphaFoldDB" id="A0A7W9A1X2"/>
<dbReference type="RefSeq" id="WP_123287312.1">
    <property type="nucleotide sequence ID" value="NZ_JACIJB010000001.1"/>
</dbReference>
<name>A0A7W9A1X2_9CAUL</name>
<accession>A0A7W9A1X2</accession>